<reference evidence="2 3" key="1">
    <citation type="submission" date="2021-03" db="EMBL/GenBank/DDBJ databases">
        <title>Genomic Encyclopedia of Type Strains, Phase IV (KMG-IV): sequencing the most valuable type-strain genomes for metagenomic binning, comparative biology and taxonomic classification.</title>
        <authorList>
            <person name="Goeker M."/>
        </authorList>
    </citation>
    <scope>NUCLEOTIDE SEQUENCE [LARGE SCALE GENOMIC DNA]</scope>
    <source>
        <strain evidence="2 3">DSM 14349</strain>
    </source>
</reference>
<comment type="caution">
    <text evidence="2">The sequence shown here is derived from an EMBL/GenBank/DDBJ whole genome shotgun (WGS) entry which is preliminary data.</text>
</comment>
<evidence type="ECO:0000256" key="1">
    <source>
        <dbReference type="SAM" id="MobiDB-lite"/>
    </source>
</evidence>
<feature type="compositionally biased region" description="Basic and acidic residues" evidence="1">
    <location>
        <begin position="280"/>
        <end position="294"/>
    </location>
</feature>
<evidence type="ECO:0000313" key="3">
    <source>
        <dbReference type="Proteomes" id="UP001519272"/>
    </source>
</evidence>
<dbReference type="EMBL" id="JAGGKG010000001">
    <property type="protein sequence ID" value="MBP1903458.1"/>
    <property type="molecule type" value="Genomic_DNA"/>
</dbReference>
<evidence type="ECO:0000313" key="2">
    <source>
        <dbReference type="EMBL" id="MBP1903458.1"/>
    </source>
</evidence>
<proteinExistence type="predicted"/>
<accession>A0ABS4FLJ5</accession>
<dbReference type="Proteomes" id="UP001519272">
    <property type="component" value="Unassembled WGS sequence"/>
</dbReference>
<keyword evidence="3" id="KW-1185">Reference proteome</keyword>
<protein>
    <submittedName>
        <fullName evidence="2">Transcriptional regulator with XRE-family HTH domain</fullName>
    </submittedName>
</protein>
<gene>
    <name evidence="2" type="ORF">J2Z32_000070</name>
</gene>
<organism evidence="2 3">
    <name type="scientific">Paenibacillus turicensis</name>
    <dbReference type="NCBI Taxonomy" id="160487"/>
    <lineage>
        <taxon>Bacteria</taxon>
        <taxon>Bacillati</taxon>
        <taxon>Bacillota</taxon>
        <taxon>Bacilli</taxon>
        <taxon>Bacillales</taxon>
        <taxon>Paenibacillaceae</taxon>
        <taxon>Paenibacillus</taxon>
    </lineage>
</organism>
<name>A0ABS4FLJ5_9BACL</name>
<dbReference type="RefSeq" id="WP_210087167.1">
    <property type="nucleotide sequence ID" value="NZ_JAGGKG010000001.1"/>
</dbReference>
<feature type="region of interest" description="Disordered" evidence="1">
    <location>
        <begin position="275"/>
        <end position="294"/>
    </location>
</feature>
<sequence>MDSISLCLGLVGSLITPGVFSFAEEVVSNVNEALSKGPSSENVIQVPNEKPNLSVNLNQELDKFKGLDSSEQVVHESEEIVPKINQAASKSLQVDVQPKDVFQLSQEQLEELMSKGYSVEDLYKLDELANSLYVEPLTLIEQKEKEKLSWEELEQKVASDIEATQLAQLSQTYPKPYEQLKRETSLTDRERLSLLVAFDMGKGTMSELIKAFKTGGEKEVVNYDSKLKLKNKTNRNSISSFSAKSSSTSQETVDTEVLEKIRDISKKSGISEEELVQQFKDPKEASKQVLSGKE</sequence>